<evidence type="ECO:0000256" key="5">
    <source>
        <dbReference type="HAMAP-Rule" id="MF_01825"/>
    </source>
</evidence>
<name>A0A432VWN7_9GAMM</name>
<keyword evidence="1 5" id="KW-0963">Cytoplasm</keyword>
<dbReference type="HAMAP" id="MF_01825">
    <property type="entry name" value="PdxB"/>
    <property type="match status" value="1"/>
</dbReference>
<comment type="caution">
    <text evidence="5">Lacks conserved residue(s) required for the propagation of feature annotation.</text>
</comment>
<comment type="similarity">
    <text evidence="5">Belongs to the D-isomer specific 2-hydroxyacid dehydrogenase family. PdxB subfamily.</text>
</comment>
<dbReference type="GO" id="GO:0008615">
    <property type="term" value="P:pyridoxine biosynthetic process"/>
    <property type="evidence" value="ECO:0007669"/>
    <property type="project" value="UniProtKB-UniRule"/>
</dbReference>
<evidence type="ECO:0000259" key="8">
    <source>
        <dbReference type="Pfam" id="PF11890"/>
    </source>
</evidence>
<dbReference type="InterPro" id="IPR006139">
    <property type="entry name" value="D-isomer_2_OHA_DH_cat_dom"/>
</dbReference>
<comment type="catalytic activity">
    <reaction evidence="5">
        <text>4-phospho-D-erythronate + NAD(+) = (R)-3-hydroxy-2-oxo-4-phosphooxybutanoate + NADH + H(+)</text>
        <dbReference type="Rhea" id="RHEA:18829"/>
        <dbReference type="ChEBI" id="CHEBI:15378"/>
        <dbReference type="ChEBI" id="CHEBI:57540"/>
        <dbReference type="ChEBI" id="CHEBI:57945"/>
        <dbReference type="ChEBI" id="CHEBI:58538"/>
        <dbReference type="ChEBI" id="CHEBI:58766"/>
        <dbReference type="EC" id="1.1.1.290"/>
    </reaction>
</comment>
<dbReference type="SUPFAM" id="SSF52283">
    <property type="entry name" value="Formate/glycerate dehydrogenase catalytic domain-like"/>
    <property type="match status" value="1"/>
</dbReference>
<evidence type="ECO:0000313" key="10">
    <source>
        <dbReference type="Proteomes" id="UP000288395"/>
    </source>
</evidence>
<evidence type="ECO:0000259" key="7">
    <source>
        <dbReference type="Pfam" id="PF02826"/>
    </source>
</evidence>
<evidence type="ECO:0000256" key="1">
    <source>
        <dbReference type="ARBA" id="ARBA00022490"/>
    </source>
</evidence>
<dbReference type="InterPro" id="IPR020921">
    <property type="entry name" value="Erythronate-4-P_DHase"/>
</dbReference>
<feature type="active site" evidence="5">
    <location>
        <position position="240"/>
    </location>
</feature>
<comment type="caution">
    <text evidence="9">The sequence shown here is derived from an EMBL/GenBank/DDBJ whole genome shotgun (WGS) entry which is preliminary data.</text>
</comment>
<comment type="subcellular location">
    <subcellularLocation>
        <location evidence="5">Cytoplasm</location>
    </subcellularLocation>
</comment>
<dbReference type="Proteomes" id="UP000288395">
    <property type="component" value="Unassembled WGS sequence"/>
</dbReference>
<comment type="function">
    <text evidence="5">Catalyzes the oxidation of erythronate-4-phosphate to 3-hydroxy-2-oxo-4-phosphonooxybutanoate.</text>
</comment>
<dbReference type="InterPro" id="IPR006140">
    <property type="entry name" value="D-isomer_DH_NAD-bd"/>
</dbReference>
<feature type="binding site" evidence="5">
    <location>
        <position position="150"/>
    </location>
    <ligand>
        <name>NAD(+)</name>
        <dbReference type="ChEBI" id="CHEBI:57540"/>
    </ligand>
</feature>
<dbReference type="AlphaFoldDB" id="A0A432VWN7"/>
<dbReference type="PROSITE" id="PS00671">
    <property type="entry name" value="D_2_HYDROXYACID_DH_3"/>
    <property type="match status" value="1"/>
</dbReference>
<evidence type="ECO:0000313" key="9">
    <source>
        <dbReference type="EMBL" id="RUO21123.1"/>
    </source>
</evidence>
<keyword evidence="3 5" id="KW-0520">NAD</keyword>
<dbReference type="InterPro" id="IPR050223">
    <property type="entry name" value="D-isomer_2-hydroxyacid_DH"/>
</dbReference>
<feature type="domain" description="D-isomer specific 2-hydroxyacid dehydrogenase NAD-binding" evidence="7">
    <location>
        <begin position="113"/>
        <end position="259"/>
    </location>
</feature>
<feature type="binding site" evidence="5">
    <location>
        <position position="235"/>
    </location>
    <ligand>
        <name>NAD(+)</name>
        <dbReference type="ChEBI" id="CHEBI:57540"/>
    </ligand>
</feature>
<feature type="domain" description="Erythronate-4-phosphate dehydrogenase dimerisation" evidence="8">
    <location>
        <begin position="303"/>
        <end position="376"/>
    </location>
</feature>
<dbReference type="Gene3D" id="3.30.1370.170">
    <property type="match status" value="1"/>
</dbReference>
<feature type="binding site" evidence="5">
    <location>
        <begin position="209"/>
        <end position="211"/>
    </location>
    <ligand>
        <name>NAD(+)</name>
        <dbReference type="ChEBI" id="CHEBI:57540"/>
    </ligand>
</feature>
<dbReference type="EC" id="1.1.1.290" evidence="5"/>
<dbReference type="RefSeq" id="WP_126766673.1">
    <property type="nucleotide sequence ID" value="NZ_PIPJ01000003.1"/>
</dbReference>
<keyword evidence="4 5" id="KW-0664">Pyridoxine biosynthesis</keyword>
<dbReference type="GO" id="GO:0030267">
    <property type="term" value="F:glyoxylate reductase (NADPH) activity"/>
    <property type="evidence" value="ECO:0007669"/>
    <property type="project" value="TreeGrafter"/>
</dbReference>
<dbReference type="Pfam" id="PF02826">
    <property type="entry name" value="2-Hacid_dh_C"/>
    <property type="match status" value="1"/>
</dbReference>
<reference evidence="10" key="1">
    <citation type="journal article" date="2018" name="Front. Microbiol.">
        <title>Genome-Based Analysis Reveals the Taxonomy and Diversity of the Family Idiomarinaceae.</title>
        <authorList>
            <person name="Liu Y."/>
            <person name="Lai Q."/>
            <person name="Shao Z."/>
        </authorList>
    </citation>
    <scope>NUCLEOTIDE SEQUENCE [LARGE SCALE GENOMIC DNA]</scope>
    <source>
        <strain evidence="10">GBPy7</strain>
    </source>
</reference>
<keyword evidence="10" id="KW-1185">Reference proteome</keyword>
<gene>
    <name evidence="5" type="primary">pdxB</name>
    <name evidence="9" type="ORF">CWE08_05900</name>
</gene>
<feature type="binding site" evidence="5">
    <location>
        <position position="48"/>
    </location>
    <ligand>
        <name>substrate</name>
    </ligand>
</feature>
<dbReference type="OrthoDB" id="9770208at2"/>
<proteinExistence type="inferred from homology"/>
<dbReference type="InterPro" id="IPR038251">
    <property type="entry name" value="PdxB_dimer_sf"/>
</dbReference>
<evidence type="ECO:0000256" key="2">
    <source>
        <dbReference type="ARBA" id="ARBA00023002"/>
    </source>
</evidence>
<dbReference type="PANTHER" id="PTHR10996">
    <property type="entry name" value="2-HYDROXYACID DEHYDROGENASE-RELATED"/>
    <property type="match status" value="1"/>
</dbReference>
<dbReference type="Pfam" id="PF11890">
    <property type="entry name" value="DUF3410"/>
    <property type="match status" value="1"/>
</dbReference>
<feature type="binding site" evidence="5">
    <location>
        <position position="260"/>
    </location>
    <ligand>
        <name>NAD(+)</name>
        <dbReference type="ChEBI" id="CHEBI:57540"/>
    </ligand>
</feature>
<dbReference type="CDD" id="cd12158">
    <property type="entry name" value="ErythrP_dh"/>
    <property type="match status" value="1"/>
</dbReference>
<dbReference type="InterPro" id="IPR024531">
    <property type="entry name" value="Erythronate-4-P_DHase_dimer"/>
</dbReference>
<comment type="pathway">
    <text evidence="5">Cofactor biosynthesis; pyridoxine 5'-phosphate biosynthesis; pyridoxine 5'-phosphate from D-erythrose 4-phosphate: step 2/5.</text>
</comment>
<evidence type="ECO:0000256" key="3">
    <source>
        <dbReference type="ARBA" id="ARBA00023027"/>
    </source>
</evidence>
<evidence type="ECO:0000256" key="4">
    <source>
        <dbReference type="ARBA" id="ARBA00023096"/>
    </source>
</evidence>
<feature type="binding site" evidence="5">
    <location>
        <position position="70"/>
    </location>
    <ligand>
        <name>substrate</name>
    </ligand>
</feature>
<dbReference type="InterPro" id="IPR029753">
    <property type="entry name" value="D-isomer_DH_CS"/>
</dbReference>
<feature type="domain" description="D-isomer specific 2-hydroxyacid dehydrogenase catalytic" evidence="6">
    <location>
        <begin position="36"/>
        <end position="282"/>
    </location>
</feature>
<dbReference type="GO" id="GO:0005829">
    <property type="term" value="C:cytosol"/>
    <property type="evidence" value="ECO:0007669"/>
    <property type="project" value="TreeGrafter"/>
</dbReference>
<evidence type="ECO:0000259" key="6">
    <source>
        <dbReference type="Pfam" id="PF00389"/>
    </source>
</evidence>
<dbReference type="InterPro" id="IPR036291">
    <property type="entry name" value="NAD(P)-bd_dom_sf"/>
</dbReference>
<dbReference type="GO" id="GO:0046983">
    <property type="term" value="F:protein dimerization activity"/>
    <property type="evidence" value="ECO:0007669"/>
    <property type="project" value="InterPro"/>
</dbReference>
<dbReference type="UniPathway" id="UPA00244">
    <property type="reaction ID" value="UER00310"/>
</dbReference>
<feature type="active site" evidence="5">
    <location>
        <position position="211"/>
    </location>
</feature>
<dbReference type="PANTHER" id="PTHR10996:SF178">
    <property type="entry name" value="2-HYDROXYACID DEHYDROGENASE YGL185C-RELATED"/>
    <property type="match status" value="1"/>
</dbReference>
<keyword evidence="2 5" id="KW-0560">Oxidoreductase</keyword>
<accession>A0A432VWN7</accession>
<dbReference type="EMBL" id="PIPJ01000003">
    <property type="protein sequence ID" value="RUO21123.1"/>
    <property type="molecule type" value="Genomic_DNA"/>
</dbReference>
<dbReference type="GO" id="GO:0051287">
    <property type="term" value="F:NAD binding"/>
    <property type="evidence" value="ECO:0007669"/>
    <property type="project" value="InterPro"/>
</dbReference>
<dbReference type="SUPFAM" id="SSF51735">
    <property type="entry name" value="NAD(P)-binding Rossmann-fold domains"/>
    <property type="match status" value="1"/>
</dbReference>
<feature type="active site" description="Proton donor" evidence="5">
    <location>
        <position position="257"/>
    </location>
</feature>
<organism evidence="9 10">
    <name type="scientific">Aliidiomarina iranensis</name>
    <dbReference type="NCBI Taxonomy" id="1434071"/>
    <lineage>
        <taxon>Bacteria</taxon>
        <taxon>Pseudomonadati</taxon>
        <taxon>Pseudomonadota</taxon>
        <taxon>Gammaproteobacteria</taxon>
        <taxon>Alteromonadales</taxon>
        <taxon>Idiomarinaceae</taxon>
        <taxon>Aliidiomarina</taxon>
    </lineage>
</organism>
<sequence length="382" mass="42343">MKFLIDRNLPASEYLFSNLFETSQLCFYQGRELPEEHLADTEILLIRSVTEINEAVLAKAPKLKFVGTATIGVDHVDIQALAARNIEFASAAGCNAVAVGEYVLCAALAIAQREGFSWRDKRALIVGAGNTGSEAGKRLAALGMHVEYIDPIKQRAGAELPFGDWQSLPSYDLVSCHVPMNMEGPDATWHLLNANRINELQANAVLINASRGAVVDNQGLHQRLKNGPSLHVALDVWEGEPQVIDGLVSLVDIATPHIAGHSIEGKIRGTYRLYTQLHQFFSSTSELIPEAAVLPQTNGDPTLIAHGFSETDINQWVQNVYPILQDDRNFRENGRTTQGFDRLRKEYRLRREMWSQVLICNQSCSIEQQNQLRALGFTVRAA</sequence>
<dbReference type="Pfam" id="PF00389">
    <property type="entry name" value="2-Hacid_dh"/>
    <property type="match status" value="1"/>
</dbReference>
<dbReference type="Gene3D" id="3.40.50.720">
    <property type="entry name" value="NAD(P)-binding Rossmann-like Domain"/>
    <property type="match status" value="2"/>
</dbReference>
<dbReference type="GO" id="GO:0016618">
    <property type="term" value="F:hydroxypyruvate reductase [NAD(P)H] activity"/>
    <property type="evidence" value="ECO:0007669"/>
    <property type="project" value="TreeGrafter"/>
</dbReference>
<comment type="subunit">
    <text evidence="5">Homodimer.</text>
</comment>
<dbReference type="GO" id="GO:0033711">
    <property type="term" value="F:4-phosphoerythronate dehydrogenase activity"/>
    <property type="evidence" value="ECO:0007669"/>
    <property type="project" value="UniProtKB-EC"/>
</dbReference>
<protein>
    <recommendedName>
        <fullName evidence="5">Erythronate-4-phosphate dehydrogenase</fullName>
        <ecNumber evidence="5">1.1.1.290</ecNumber>
    </recommendedName>
</protein>